<name>A0A7V5H2Z9_CALAY</name>
<dbReference type="Proteomes" id="UP000886111">
    <property type="component" value="Unassembled WGS sequence"/>
</dbReference>
<comment type="caution">
    <text evidence="1">The sequence shown here is derived from an EMBL/GenBank/DDBJ whole genome shotgun (WGS) entry which is preliminary data.</text>
</comment>
<protein>
    <submittedName>
        <fullName evidence="1">Uncharacterized protein</fullName>
    </submittedName>
</protein>
<evidence type="ECO:0000313" key="1">
    <source>
        <dbReference type="EMBL" id="HHE54891.1"/>
    </source>
</evidence>
<reference evidence="1" key="1">
    <citation type="journal article" date="2020" name="mSystems">
        <title>Genome- and Community-Level Interaction Insights into Carbon Utilization and Element Cycling Functions of Hydrothermarchaeota in Hydrothermal Sediment.</title>
        <authorList>
            <person name="Zhou Z."/>
            <person name="Liu Y."/>
            <person name="Xu W."/>
            <person name="Pan J."/>
            <person name="Luo Z.H."/>
            <person name="Li M."/>
        </authorList>
    </citation>
    <scope>NUCLEOTIDE SEQUENCE [LARGE SCALE GENOMIC DNA]</scope>
    <source>
        <strain evidence="1">HyVt-76</strain>
    </source>
</reference>
<sequence length="87" mass="10638">MDSNRDQYDQLDLYCRKLGHHVKFEYCRYENFGKFCSKVRDCWFETIPIDEYLKANYSEEEIVHLFHPPKSKIVSIFELIQRAQQQK</sequence>
<accession>A0A7V5H2Z9</accession>
<gene>
    <name evidence="1" type="ORF">ENL21_03855</name>
</gene>
<organism evidence="1">
    <name type="scientific">Caldithrix abyssi</name>
    <dbReference type="NCBI Taxonomy" id="187145"/>
    <lineage>
        <taxon>Bacteria</taxon>
        <taxon>Pseudomonadati</taxon>
        <taxon>Calditrichota</taxon>
        <taxon>Calditrichia</taxon>
        <taxon>Calditrichales</taxon>
        <taxon>Calditrichaceae</taxon>
        <taxon>Caldithrix</taxon>
    </lineage>
</organism>
<dbReference type="AlphaFoldDB" id="A0A7V5H2Z9"/>
<proteinExistence type="predicted"/>
<dbReference type="EMBL" id="DRTD01000282">
    <property type="protein sequence ID" value="HHE54891.1"/>
    <property type="molecule type" value="Genomic_DNA"/>
</dbReference>